<accession>A0AA51BKM1</accession>
<organism evidence="1">
    <name type="scientific">Candidatus Organicella extenuata</name>
    <dbReference type="NCBI Taxonomy" id="2841811"/>
    <lineage>
        <taxon>Bacteria</taxon>
        <taxon>Pseudomonadati</taxon>
        <taxon>Verrucomicrobiota</taxon>
        <taxon>Candidatus Organicella</taxon>
    </lineage>
</organism>
<proteinExistence type="predicted"/>
<dbReference type="EMBL" id="CP128385">
    <property type="protein sequence ID" value="WMI30471.1"/>
    <property type="molecule type" value="Genomic_DNA"/>
</dbReference>
<dbReference type="AlphaFoldDB" id="A0AA51BKM1"/>
<sequence>MNVSIVNLSFYFFKLKVNLYGKALLKEGLECGEFVNNICSLATTPDKSNINNYSVISSLINQHYGVVKDKGYLYSRKKKHLTSCSTSLFTNLFSYKKNKWIGFFFINGVDNCTLYSDFIKVIGYIAATQGEAYTYTIKYRVGLDVYINPISDPTTSINTKNAFFFRKKISSRGRKFYKSLSSPLKFSFYNTKSIRTYCLNNLISESFRLVLKKTGLLLPINSNSGSVSTYGGRVIFVRTELNSFFKAKLKSKLSKKVFLKTCKTLNYTVLKGVGGVVGLFQVPNYKNIIKSNQIVCDFLTIYSITRNFNATENFKVLSSFFFKESSKYLSVYKNIKVFLINNGFFEVVNNGFLENVELRTLKYSLVTSLVKHIVNGNYLPVFEFNNVFKNSKVGLKVNEFLSLCLVYPYFNKTKLSYTLRYKAYTKSVYSVYLNFFKKTLNGILYKFFFIKSFIRWNCMGGFKWERFSSYYFINNDCSFYLKFGKFNNKYTKYANKNYSLFGVELLFKHYFLSNINKGRSFLFKKGCGYSNLQENFFSILLHKKTMISYIKERLSLILKLKWGLKLYSLKLLDVFNYSYFKKVFFSIKTSTPKGGFFMEQLKLLIFRDPSIGVFVQE</sequence>
<evidence type="ECO:0000313" key="1">
    <source>
        <dbReference type="EMBL" id="WMI30471.1"/>
    </source>
</evidence>
<protein>
    <submittedName>
        <fullName evidence="1">Uncharacterized protein</fullName>
    </submittedName>
</protein>
<gene>
    <name evidence="1" type="ORF">QTO32_00960</name>
</gene>
<dbReference type="Proteomes" id="UP001238843">
    <property type="component" value="Chromosome"/>
</dbReference>
<reference evidence="1" key="1">
    <citation type="journal article" date="2021" name="Front. Microbiol.">
        <title>Genome Analysis of a Verrucomicrobial Endosymbiont With a Tiny Genome Discovered in an Antarctic Lake.</title>
        <authorList>
            <person name="Williams T.J."/>
            <person name="Allen M.A."/>
            <person name="Ivanova N."/>
            <person name="Huntemann M."/>
            <person name="Haque S."/>
            <person name="Hancock A.M."/>
            <person name="Brazendale S."/>
            <person name="Cavicchioli R."/>
        </authorList>
    </citation>
    <scope>NUCLEOTIDE SEQUENCE</scope>
    <source>
        <strain evidence="1">MAG_Ga0307966_1000010</strain>
    </source>
</reference>
<reference evidence="1" key="2">
    <citation type="submission" date="2023-06" db="EMBL/GenBank/DDBJ databases">
        <authorList>
            <person name="Williams T.J."/>
            <person name="Allen M.A."/>
            <person name="Ivanova N."/>
            <person name="Huntemann M."/>
            <person name="Haque S."/>
            <person name="Hancock A.M."/>
            <person name="Brazendale S."/>
            <person name="Cavicchioli R."/>
        </authorList>
    </citation>
    <scope>NUCLEOTIDE SEQUENCE</scope>
    <source>
        <strain evidence="1">MAG_Ga0307966_1000010</strain>
    </source>
</reference>
<name>A0AA51BKM1_9BACT</name>